<dbReference type="Pfam" id="PF03372">
    <property type="entry name" value="Exo_endo_phos"/>
    <property type="match status" value="1"/>
</dbReference>
<dbReference type="RefSeq" id="XP_021829150.1">
    <property type="nucleotide sequence ID" value="XM_021973458.1"/>
</dbReference>
<organism evidence="2 3">
    <name type="scientific">Prunus avium</name>
    <name type="common">Cherry</name>
    <name type="synonym">Cerasus avium</name>
    <dbReference type="NCBI Taxonomy" id="42229"/>
    <lineage>
        <taxon>Eukaryota</taxon>
        <taxon>Viridiplantae</taxon>
        <taxon>Streptophyta</taxon>
        <taxon>Embryophyta</taxon>
        <taxon>Tracheophyta</taxon>
        <taxon>Spermatophyta</taxon>
        <taxon>Magnoliopsida</taxon>
        <taxon>eudicotyledons</taxon>
        <taxon>Gunneridae</taxon>
        <taxon>Pentapetalae</taxon>
        <taxon>rosids</taxon>
        <taxon>fabids</taxon>
        <taxon>Rosales</taxon>
        <taxon>Rosaceae</taxon>
        <taxon>Amygdaloideae</taxon>
        <taxon>Amygdaleae</taxon>
        <taxon>Prunus</taxon>
    </lineage>
</organism>
<feature type="domain" description="Endonuclease/exonuclease/phosphatase" evidence="1">
    <location>
        <begin position="2"/>
        <end position="215"/>
    </location>
</feature>
<evidence type="ECO:0000259" key="1">
    <source>
        <dbReference type="Pfam" id="PF03372"/>
    </source>
</evidence>
<dbReference type="GeneID" id="110769479"/>
<name>A0A6P5TPZ4_PRUAV</name>
<dbReference type="Proteomes" id="UP000515124">
    <property type="component" value="Unplaced"/>
</dbReference>
<gene>
    <name evidence="3" type="primary">LOC110769479</name>
</gene>
<dbReference type="SUPFAM" id="SSF56219">
    <property type="entry name" value="DNase I-like"/>
    <property type="match status" value="1"/>
</dbReference>
<accession>A0A6P5TPZ4</accession>
<protein>
    <submittedName>
        <fullName evidence="3">Uncharacterized protein LOC110769479</fullName>
    </submittedName>
</protein>
<sequence>MCWNARGAVCTKFKNTVMNLIHNHHVDLLFICEPRISGTKAASVVKSLGFSCSEVVDAVGFSGGLWLLWNENKFKVDIIGTHEQAISACITWPGQTPWVFTAVYAKPCSIKRATLWEYLSFVADCHNMPWLLAGDFNEMLQLEVKLGGGPLRRIKGFKSWFDANDLIDLGFTGQKFTWSNNRVFERLDRAICNMSWMGAFLEANVIHLPRTKSDHCPIKINLQSCFLPSPRLRPFRF</sequence>
<reference evidence="3" key="1">
    <citation type="submission" date="2025-08" db="UniProtKB">
        <authorList>
            <consortium name="RefSeq"/>
        </authorList>
    </citation>
    <scope>IDENTIFICATION</scope>
</reference>
<dbReference type="KEGG" id="pavi:110769479"/>
<evidence type="ECO:0000313" key="3">
    <source>
        <dbReference type="RefSeq" id="XP_021829150.1"/>
    </source>
</evidence>
<evidence type="ECO:0000313" key="2">
    <source>
        <dbReference type="Proteomes" id="UP000515124"/>
    </source>
</evidence>
<dbReference type="AlphaFoldDB" id="A0A6P5TPZ4"/>
<proteinExistence type="predicted"/>
<dbReference type="PANTHER" id="PTHR35218">
    <property type="entry name" value="RNASE H DOMAIN-CONTAINING PROTEIN"/>
    <property type="match status" value="1"/>
</dbReference>
<dbReference type="GO" id="GO:0003824">
    <property type="term" value="F:catalytic activity"/>
    <property type="evidence" value="ECO:0007669"/>
    <property type="project" value="InterPro"/>
</dbReference>
<dbReference type="InterPro" id="IPR005135">
    <property type="entry name" value="Endo/exonuclease/phosphatase"/>
</dbReference>
<keyword evidence="2" id="KW-1185">Reference proteome</keyword>
<dbReference type="InterPro" id="IPR036691">
    <property type="entry name" value="Endo/exonu/phosph_ase_sf"/>
</dbReference>
<dbReference type="PANTHER" id="PTHR35218:SF9">
    <property type="entry name" value="ENDONUCLEASE_EXONUCLEASE_PHOSPHATASE DOMAIN-CONTAINING PROTEIN"/>
    <property type="match status" value="1"/>
</dbReference>
<dbReference type="Gene3D" id="3.60.10.10">
    <property type="entry name" value="Endonuclease/exonuclease/phosphatase"/>
    <property type="match status" value="1"/>
</dbReference>